<gene>
    <name evidence="9" type="ordered locus">DEFDS_P063</name>
</gene>
<feature type="coiled-coil region" evidence="6">
    <location>
        <begin position="130"/>
        <end position="164"/>
    </location>
</feature>
<dbReference type="GO" id="GO:0016020">
    <property type="term" value="C:membrane"/>
    <property type="evidence" value="ECO:0007669"/>
    <property type="project" value="InterPro"/>
</dbReference>
<dbReference type="InterPro" id="IPR012827">
    <property type="entry name" value="Hemerythrin_metal-bd"/>
</dbReference>
<dbReference type="CDD" id="cd11386">
    <property type="entry name" value="MCP_signal"/>
    <property type="match status" value="1"/>
</dbReference>
<geneLocation type="plasmid" evidence="9 10">
    <name>megaplasmid pDF308</name>
</geneLocation>
<dbReference type="NCBIfam" id="TIGR02481">
    <property type="entry name" value="hemeryth_dom"/>
    <property type="match status" value="1"/>
</dbReference>
<evidence type="ECO:0000256" key="6">
    <source>
        <dbReference type="SAM" id="Coils"/>
    </source>
</evidence>
<dbReference type="SMART" id="SM00283">
    <property type="entry name" value="MA"/>
    <property type="match status" value="1"/>
</dbReference>
<dbReference type="eggNOG" id="COG2703">
    <property type="taxonomic scope" value="Bacteria"/>
</dbReference>
<evidence type="ECO:0000256" key="7">
    <source>
        <dbReference type="SAM" id="Phobius"/>
    </source>
</evidence>
<keyword evidence="9" id="KW-0614">Plasmid</keyword>
<sequence>MKINLKIKISLGILFVGILGGIIGLFNIYGISNNISLSLLIKLDLFLMFLGTVSAVAIIIYLNSYIFKNLNVLKRNIANISQGILEFENMNNKSKDELSETVSNMYKSCIKISDILKEFFKTSLELKSASEDLANASDEAHKNLTELNDEVQSISTAAEELNSTSKNIYDNSVEIVESITNSESKLNDSINIISENKEQVEKVAETSSLVVEKVTEFRKLSEEISRIVSTINEIADQTNLLALNAAIEAARAGEHGRGFAVVADEVRKLANKTTDSTKLIEEAIKSIQQEADDISNVVMKEQEEVKNSVTKVNESIESINLVKESFNDVKLRVESITNAINEESLAIEDITRNITNVSYKLNEIKNIVDKTQQSSGELLEISVQLMENISFFKIDYKGKFIEWSDKLSVGIDKFDEQHKNLVRLVNEIYDAVNADKSAVVLEKILNELVEYTVYHFNSEEEAFKRFEYPEYEKHREIHEDLKEQVGEFLERYKKGDTAIGFNLLNFLKKWLVNHIMGEDKKYGAFLKGKI</sequence>
<dbReference type="Pfam" id="PF00015">
    <property type="entry name" value="MCPsignal"/>
    <property type="match status" value="1"/>
</dbReference>
<dbReference type="PANTHER" id="PTHR32089">
    <property type="entry name" value="METHYL-ACCEPTING CHEMOTAXIS PROTEIN MCPB"/>
    <property type="match status" value="1"/>
</dbReference>
<accession>D3PEP5</accession>
<evidence type="ECO:0000313" key="10">
    <source>
        <dbReference type="Proteomes" id="UP000001520"/>
    </source>
</evidence>
<comment type="similarity">
    <text evidence="1">Belongs to the hemerythrin family.</text>
</comment>
<dbReference type="GO" id="GO:0007165">
    <property type="term" value="P:signal transduction"/>
    <property type="evidence" value="ECO:0007669"/>
    <property type="project" value="UniProtKB-KW"/>
</dbReference>
<organism evidence="9 10">
    <name type="scientific">Deferribacter desulfuricans (strain DSM 14783 / JCM 11476 / NBRC 101012 / SSM1)</name>
    <dbReference type="NCBI Taxonomy" id="639282"/>
    <lineage>
        <taxon>Bacteria</taxon>
        <taxon>Pseudomonadati</taxon>
        <taxon>Deferribacterota</taxon>
        <taxon>Deferribacteres</taxon>
        <taxon>Deferribacterales</taxon>
        <taxon>Deferribacteraceae</taxon>
        <taxon>Deferribacter</taxon>
    </lineage>
</organism>
<dbReference type="EMBL" id="AP011530">
    <property type="protein sequence ID" value="BAI81687.1"/>
    <property type="molecule type" value="Genomic_DNA"/>
</dbReference>
<dbReference type="InterPro" id="IPR035938">
    <property type="entry name" value="Hemerythrin-like_sf"/>
</dbReference>
<reference evidence="9 10" key="1">
    <citation type="journal article" date="2010" name="DNA Res.">
        <title>Bacterial lifestyle in a deep-sea hydrothermal vent chimney revealed by the genome sequence of the thermophilic bacterium Deferribacter desulfuricans SSM1.</title>
        <authorList>
            <person name="Takaki Y."/>
            <person name="Shimamura S."/>
            <person name="Nakagawa S."/>
            <person name="Fukuhara Y."/>
            <person name="Horikawa H."/>
            <person name="Ankai A."/>
            <person name="Harada T."/>
            <person name="Hosoyama A."/>
            <person name="Oguchi A."/>
            <person name="Fukui S."/>
            <person name="Fujita N."/>
            <person name="Takami H."/>
            <person name="Takai K."/>
        </authorList>
    </citation>
    <scope>NUCLEOTIDE SEQUENCE [LARGE SCALE GENOMIC DNA]</scope>
    <source>
        <strain evidence="10">DSM 14783 / JCM 11476 / NBRC 101012 / SSM1</strain>
        <plasmid evidence="10">Plasmid megaplasmid pDF308</plasmid>
    </source>
</reference>
<dbReference type="InterPro" id="IPR012312">
    <property type="entry name" value="Hemerythrin-like"/>
</dbReference>
<dbReference type="eggNOG" id="COG0840">
    <property type="taxonomic scope" value="Bacteria"/>
</dbReference>
<dbReference type="PROSITE" id="PS50111">
    <property type="entry name" value="CHEMOTAXIS_TRANSDUC_2"/>
    <property type="match status" value="1"/>
</dbReference>
<proteinExistence type="inferred from homology"/>
<dbReference type="PANTHER" id="PTHR32089:SF112">
    <property type="entry name" value="LYSOZYME-LIKE PROTEIN-RELATED"/>
    <property type="match status" value="1"/>
</dbReference>
<evidence type="ECO:0000256" key="1">
    <source>
        <dbReference type="ARBA" id="ARBA00010587"/>
    </source>
</evidence>
<dbReference type="CDD" id="cd12107">
    <property type="entry name" value="Hemerythrin"/>
    <property type="match status" value="1"/>
</dbReference>
<dbReference type="PROSITE" id="PS00550">
    <property type="entry name" value="HEMERYTHRINS"/>
    <property type="match status" value="1"/>
</dbReference>
<dbReference type="AlphaFoldDB" id="D3PEP5"/>
<keyword evidence="3" id="KW-0408">Iron</keyword>
<dbReference type="GO" id="GO:0046872">
    <property type="term" value="F:metal ion binding"/>
    <property type="evidence" value="ECO:0007669"/>
    <property type="project" value="UniProtKB-KW"/>
</dbReference>
<dbReference type="SUPFAM" id="SSF58104">
    <property type="entry name" value="Methyl-accepting chemotaxis protein (MCP) signaling domain"/>
    <property type="match status" value="1"/>
</dbReference>
<evidence type="ECO:0000256" key="4">
    <source>
        <dbReference type="ARBA" id="ARBA00023224"/>
    </source>
</evidence>
<keyword evidence="6" id="KW-0175">Coiled coil</keyword>
<name>D3PEP5_DEFDS</name>
<dbReference type="NCBIfam" id="NF033749">
    <property type="entry name" value="bact_hemeryth"/>
    <property type="match status" value="1"/>
</dbReference>
<evidence type="ECO:0000256" key="3">
    <source>
        <dbReference type="ARBA" id="ARBA00023004"/>
    </source>
</evidence>
<dbReference type="SUPFAM" id="SSF47188">
    <property type="entry name" value="Hemerythrin-like"/>
    <property type="match status" value="1"/>
</dbReference>
<keyword evidence="2" id="KW-0479">Metal-binding</keyword>
<evidence type="ECO:0000256" key="5">
    <source>
        <dbReference type="PROSITE-ProRule" id="PRU00284"/>
    </source>
</evidence>
<keyword evidence="10" id="KW-1185">Reference proteome</keyword>
<feature type="domain" description="Methyl-accepting transducer" evidence="8">
    <location>
        <begin position="122"/>
        <end position="358"/>
    </location>
</feature>
<dbReference type="InterPro" id="IPR004089">
    <property type="entry name" value="MCPsignal_dom"/>
</dbReference>
<feature type="transmembrane region" description="Helical" evidence="7">
    <location>
        <begin position="12"/>
        <end position="31"/>
    </location>
</feature>
<protein>
    <submittedName>
        <fullName evidence="9">Methyl-accepting chemotaxis protein</fullName>
    </submittedName>
</protein>
<dbReference type="Gene3D" id="1.20.120.50">
    <property type="entry name" value="Hemerythrin-like"/>
    <property type="match status" value="1"/>
</dbReference>
<dbReference type="InterPro" id="IPR016131">
    <property type="entry name" value="Haemerythrin_Fe_BS"/>
</dbReference>
<evidence type="ECO:0000259" key="8">
    <source>
        <dbReference type="PROSITE" id="PS50111"/>
    </source>
</evidence>
<dbReference type="Pfam" id="PF01814">
    <property type="entry name" value="Hemerythrin"/>
    <property type="match status" value="1"/>
</dbReference>
<evidence type="ECO:0000313" key="9">
    <source>
        <dbReference type="EMBL" id="BAI81687.1"/>
    </source>
</evidence>
<keyword evidence="7" id="KW-0812">Transmembrane</keyword>
<keyword evidence="4 5" id="KW-0807">Transducer</keyword>
<feature type="transmembrane region" description="Helical" evidence="7">
    <location>
        <begin position="43"/>
        <end position="67"/>
    </location>
</feature>
<dbReference type="HOGENOM" id="CLU_000445_107_18_0"/>
<keyword evidence="7" id="KW-0472">Membrane</keyword>
<dbReference type="OrthoDB" id="9774644at2"/>
<keyword evidence="7" id="KW-1133">Transmembrane helix</keyword>
<dbReference type="KEGG" id="ddf:DEFDS_P063"/>
<dbReference type="Gene3D" id="1.10.287.950">
    <property type="entry name" value="Methyl-accepting chemotaxis protein"/>
    <property type="match status" value="1"/>
</dbReference>
<evidence type="ECO:0000256" key="2">
    <source>
        <dbReference type="ARBA" id="ARBA00022723"/>
    </source>
</evidence>
<dbReference type="Proteomes" id="UP000001520">
    <property type="component" value="Plasmid megaplasmid pDF308"/>
</dbReference>